<proteinExistence type="predicted"/>
<dbReference type="Pfam" id="PF13384">
    <property type="entry name" value="HTH_23"/>
    <property type="match status" value="1"/>
</dbReference>
<dbReference type="PROSITE" id="PS50043">
    <property type="entry name" value="HTH_LUXR_2"/>
    <property type="match status" value="1"/>
</dbReference>
<dbReference type="InterPro" id="IPR016032">
    <property type="entry name" value="Sig_transdc_resp-reg_C-effctor"/>
</dbReference>
<organism evidence="3 4">
    <name type="scientific">Streptomyces minutiscleroticus</name>
    <dbReference type="NCBI Taxonomy" id="68238"/>
    <lineage>
        <taxon>Bacteria</taxon>
        <taxon>Bacillati</taxon>
        <taxon>Actinomycetota</taxon>
        <taxon>Actinomycetes</taxon>
        <taxon>Kitasatosporales</taxon>
        <taxon>Streptomycetaceae</taxon>
        <taxon>Streptomyces</taxon>
    </lineage>
</organism>
<dbReference type="Gene3D" id="1.10.10.10">
    <property type="entry name" value="Winged helix-like DNA-binding domain superfamily/Winged helix DNA-binding domain"/>
    <property type="match status" value="1"/>
</dbReference>
<evidence type="ECO:0000313" key="3">
    <source>
        <dbReference type="EMBL" id="GGY11883.1"/>
    </source>
</evidence>
<sequence>MTVVTLHFLLGQLPPIGYDVRFRALRRVSAPGYRTTSDHTNQGSPMRSSTNPMPVRRSSLRIPDGEQRSAPVRPTLEERLAAVMPLDERQRKLVALLLAGHTDASAAGRLGVSPRTVTNILRSLMDRMGVDNRFQLGVALGSQMRVPDRPPRPVPTPFGIPMPSSRRETSA</sequence>
<dbReference type="SUPFAM" id="SSF46894">
    <property type="entry name" value="C-terminal effector domain of the bipartite response regulators"/>
    <property type="match status" value="1"/>
</dbReference>
<accession>A0A918P164</accession>
<reference evidence="3" key="1">
    <citation type="journal article" date="2014" name="Int. J. Syst. Evol. Microbiol.">
        <title>Complete genome sequence of Corynebacterium casei LMG S-19264T (=DSM 44701T), isolated from a smear-ripened cheese.</title>
        <authorList>
            <consortium name="US DOE Joint Genome Institute (JGI-PGF)"/>
            <person name="Walter F."/>
            <person name="Albersmeier A."/>
            <person name="Kalinowski J."/>
            <person name="Ruckert C."/>
        </authorList>
    </citation>
    <scope>NUCLEOTIDE SEQUENCE</scope>
    <source>
        <strain evidence="3">JCM 4790</strain>
    </source>
</reference>
<reference evidence="3" key="2">
    <citation type="submission" date="2020-09" db="EMBL/GenBank/DDBJ databases">
        <authorList>
            <person name="Sun Q."/>
            <person name="Ohkuma M."/>
        </authorList>
    </citation>
    <scope>NUCLEOTIDE SEQUENCE</scope>
    <source>
        <strain evidence="3">JCM 4790</strain>
    </source>
</reference>
<evidence type="ECO:0000313" key="4">
    <source>
        <dbReference type="Proteomes" id="UP000619244"/>
    </source>
</evidence>
<feature type="compositionally biased region" description="Polar residues" evidence="1">
    <location>
        <begin position="34"/>
        <end position="52"/>
    </location>
</feature>
<comment type="caution">
    <text evidence="3">The sequence shown here is derived from an EMBL/GenBank/DDBJ whole genome shotgun (WGS) entry which is preliminary data.</text>
</comment>
<dbReference type="GO" id="GO:0006355">
    <property type="term" value="P:regulation of DNA-templated transcription"/>
    <property type="evidence" value="ECO:0007669"/>
    <property type="project" value="InterPro"/>
</dbReference>
<evidence type="ECO:0000256" key="1">
    <source>
        <dbReference type="SAM" id="MobiDB-lite"/>
    </source>
</evidence>
<feature type="domain" description="HTH luxR-type" evidence="2">
    <location>
        <begin position="79"/>
        <end position="145"/>
    </location>
</feature>
<evidence type="ECO:0000259" key="2">
    <source>
        <dbReference type="PROSITE" id="PS50043"/>
    </source>
</evidence>
<dbReference type="AlphaFoldDB" id="A0A918P164"/>
<dbReference type="InterPro" id="IPR036388">
    <property type="entry name" value="WH-like_DNA-bd_sf"/>
</dbReference>
<dbReference type="GO" id="GO:0003677">
    <property type="term" value="F:DNA binding"/>
    <property type="evidence" value="ECO:0007669"/>
    <property type="project" value="InterPro"/>
</dbReference>
<dbReference type="InterPro" id="IPR000792">
    <property type="entry name" value="Tscrpt_reg_LuxR_C"/>
</dbReference>
<dbReference type="SMART" id="SM00421">
    <property type="entry name" value="HTH_LUXR"/>
    <property type="match status" value="1"/>
</dbReference>
<dbReference type="EMBL" id="BMVU01000081">
    <property type="protein sequence ID" value="GGY11883.1"/>
    <property type="molecule type" value="Genomic_DNA"/>
</dbReference>
<keyword evidence="4" id="KW-1185">Reference proteome</keyword>
<gene>
    <name evidence="3" type="ORF">GCM10010358_75430</name>
</gene>
<protein>
    <recommendedName>
        <fullName evidence="2">HTH luxR-type domain-containing protein</fullName>
    </recommendedName>
</protein>
<dbReference type="Proteomes" id="UP000619244">
    <property type="component" value="Unassembled WGS sequence"/>
</dbReference>
<feature type="region of interest" description="Disordered" evidence="1">
    <location>
        <begin position="33"/>
        <end position="70"/>
    </location>
</feature>
<feature type="region of interest" description="Disordered" evidence="1">
    <location>
        <begin position="144"/>
        <end position="171"/>
    </location>
</feature>
<name>A0A918P164_9ACTN</name>